<accession>A0A382ZE39</accession>
<name>A0A382ZE39_9ZZZZ</name>
<organism evidence="1">
    <name type="scientific">marine metagenome</name>
    <dbReference type="NCBI Taxonomy" id="408172"/>
    <lineage>
        <taxon>unclassified sequences</taxon>
        <taxon>metagenomes</taxon>
        <taxon>ecological metagenomes</taxon>
    </lineage>
</organism>
<evidence type="ECO:0000313" key="1">
    <source>
        <dbReference type="EMBL" id="SVD93345.1"/>
    </source>
</evidence>
<dbReference type="EMBL" id="UINC01182883">
    <property type="protein sequence ID" value="SVD93345.1"/>
    <property type="molecule type" value="Genomic_DNA"/>
</dbReference>
<proteinExistence type="predicted"/>
<reference evidence="1" key="1">
    <citation type="submission" date="2018-05" db="EMBL/GenBank/DDBJ databases">
        <authorList>
            <person name="Lanie J.A."/>
            <person name="Ng W.-L."/>
            <person name="Kazmierczak K.M."/>
            <person name="Andrzejewski T.M."/>
            <person name="Davidsen T.M."/>
            <person name="Wayne K.J."/>
            <person name="Tettelin H."/>
            <person name="Glass J.I."/>
            <person name="Rusch D."/>
            <person name="Podicherti R."/>
            <person name="Tsui H.-C.T."/>
            <person name="Winkler M.E."/>
        </authorList>
    </citation>
    <scope>NUCLEOTIDE SEQUENCE</scope>
</reference>
<dbReference type="AlphaFoldDB" id="A0A382ZE39"/>
<gene>
    <name evidence="1" type="ORF">METZ01_LOCUS446199</name>
</gene>
<protein>
    <submittedName>
        <fullName evidence="1">Uncharacterized protein</fullName>
    </submittedName>
</protein>
<sequence>MRIVGTFNYAMFKFSGFQMLKQRKLQTVIDL</sequence>